<keyword evidence="1" id="KW-0812">Transmembrane</keyword>
<name>A0ABP0ZFH4_9ASCO</name>
<dbReference type="RefSeq" id="XP_066827093.1">
    <property type="nucleotide sequence ID" value="XM_066971450.1"/>
</dbReference>
<keyword evidence="3" id="KW-1185">Reference proteome</keyword>
<dbReference type="Gene3D" id="3.90.550.10">
    <property type="entry name" value="Spore Coat Polysaccharide Biosynthesis Protein SpsA, Chain A"/>
    <property type="match status" value="1"/>
</dbReference>
<proteinExistence type="predicted"/>
<organism evidence="2 3">
    <name type="scientific">Lodderomyces beijingensis</name>
    <dbReference type="NCBI Taxonomy" id="1775926"/>
    <lineage>
        <taxon>Eukaryota</taxon>
        <taxon>Fungi</taxon>
        <taxon>Dikarya</taxon>
        <taxon>Ascomycota</taxon>
        <taxon>Saccharomycotina</taxon>
        <taxon>Pichiomycetes</taxon>
        <taxon>Debaryomycetaceae</taxon>
        <taxon>Candida/Lodderomyces clade</taxon>
        <taxon>Lodderomyces</taxon>
    </lineage>
</organism>
<dbReference type="InterPro" id="IPR029044">
    <property type="entry name" value="Nucleotide-diphossugar_trans"/>
</dbReference>
<dbReference type="GeneID" id="92205351"/>
<protein>
    <recommendedName>
        <fullName evidence="4">Glucose N-acetyltransferase 1</fullName>
    </recommendedName>
</protein>
<evidence type="ECO:0008006" key="4">
    <source>
        <dbReference type="Google" id="ProtNLM"/>
    </source>
</evidence>
<evidence type="ECO:0000313" key="3">
    <source>
        <dbReference type="Proteomes" id="UP001497383"/>
    </source>
</evidence>
<dbReference type="EMBL" id="OZ022405">
    <property type="protein sequence ID" value="CAK9435428.1"/>
    <property type="molecule type" value="Genomic_DNA"/>
</dbReference>
<evidence type="ECO:0000313" key="2">
    <source>
        <dbReference type="EMBL" id="CAK9435428.1"/>
    </source>
</evidence>
<dbReference type="SUPFAM" id="SSF53448">
    <property type="entry name" value="Nucleotide-diphospho-sugar transferases"/>
    <property type="match status" value="1"/>
</dbReference>
<dbReference type="InterPro" id="IPR050587">
    <property type="entry name" value="GNT1/Glycosyltrans_8"/>
</dbReference>
<dbReference type="Proteomes" id="UP001497383">
    <property type="component" value="Chromosome 1"/>
</dbReference>
<sequence length="473" mass="55843">MGGNERSKRGWKSHLKNWEFKLAFFIIAYFVFAHVVLENTYTLSEKGLASHLKVIPEEAIDFYDQSPLQNPDRLAYMQYATNYDYLNLAILNFVQLRQANTQVPNLVILYDQILQFYASNRWSKLYEVANFHNITLRSMELIKTNYNDDSPWAASFTKLHIFNQDDFDRIVFFDSDSMFVNATLANEGDEDSSDDLPQRNGNCHIDELFKIPMEFDFALPQAYWLNNVVEGKERLKYRQKVDIPNAQRRRLRMKKLVSELPSKGWQSLPSLIYEQHKFDNVDNFFANHVMVVQPSKKLFSEIIKYVHNPFYWTLTNRRNMRKPTDYDMEVINKYLNSELHKGAINVGILPHRVYGVLTGEFGEEWHERFVVDPQYLPFIKKRSNKGWDPLSVLSSLKLVHFSDSPIPKPWEEEGGEQPYDSKRIFCKDGNMSEYEEKYPHFRPRLTDDCASVAIWAWLRTQFHRSRSNLWFAG</sequence>
<keyword evidence="1" id="KW-1133">Transmembrane helix</keyword>
<evidence type="ECO:0000256" key="1">
    <source>
        <dbReference type="SAM" id="Phobius"/>
    </source>
</evidence>
<feature type="transmembrane region" description="Helical" evidence="1">
    <location>
        <begin position="20"/>
        <end position="37"/>
    </location>
</feature>
<reference evidence="2 3" key="1">
    <citation type="submission" date="2024-03" db="EMBL/GenBank/DDBJ databases">
        <authorList>
            <person name="Brejova B."/>
        </authorList>
    </citation>
    <scope>NUCLEOTIDE SEQUENCE [LARGE SCALE GENOMIC DNA]</scope>
    <source>
        <strain evidence="2 3">CBS 14171</strain>
    </source>
</reference>
<dbReference type="PANTHER" id="PTHR11183">
    <property type="entry name" value="GLYCOGENIN SUBFAMILY MEMBER"/>
    <property type="match status" value="1"/>
</dbReference>
<gene>
    <name evidence="2" type="ORF">LODBEIA_P01550</name>
</gene>
<keyword evidence="1" id="KW-0472">Membrane</keyword>
<accession>A0ABP0ZFH4</accession>